<dbReference type="OMA" id="YYAQIRA"/>
<dbReference type="EMBL" id="CCKQ01017372">
    <property type="protein sequence ID" value="CDW89252.1"/>
    <property type="molecule type" value="Genomic_DNA"/>
</dbReference>
<feature type="compositionally biased region" description="Acidic residues" evidence="6">
    <location>
        <begin position="37"/>
        <end position="50"/>
    </location>
</feature>
<dbReference type="InterPro" id="IPR011992">
    <property type="entry name" value="EF-hand-dom_pair"/>
</dbReference>
<feature type="region of interest" description="Disordered" evidence="6">
    <location>
        <begin position="1"/>
        <end position="50"/>
    </location>
</feature>
<dbReference type="SMART" id="SM00320">
    <property type="entry name" value="WD40"/>
    <property type="match status" value="9"/>
</dbReference>
<dbReference type="InterPro" id="IPR015943">
    <property type="entry name" value="WD40/YVTN_repeat-like_dom_sf"/>
</dbReference>
<reference evidence="7 8" key="1">
    <citation type="submission" date="2014-06" db="EMBL/GenBank/DDBJ databases">
        <authorList>
            <person name="Swart Estienne"/>
        </authorList>
    </citation>
    <scope>NUCLEOTIDE SEQUENCE [LARGE SCALE GENOMIC DNA]</scope>
    <source>
        <strain evidence="7 8">130c</strain>
    </source>
</reference>
<accession>A0A078B7H4</accession>
<keyword evidence="4" id="KW-0966">Cell projection</keyword>
<dbReference type="SUPFAM" id="SSF47473">
    <property type="entry name" value="EF-hand"/>
    <property type="match status" value="1"/>
</dbReference>
<dbReference type="Gene3D" id="2.130.10.10">
    <property type="entry name" value="YVTN repeat-like/Quinoprotein amine dehydrogenase"/>
    <property type="match status" value="2"/>
</dbReference>
<evidence type="ECO:0000256" key="2">
    <source>
        <dbReference type="ARBA" id="ARBA00022574"/>
    </source>
</evidence>
<evidence type="ECO:0000256" key="1">
    <source>
        <dbReference type="ARBA" id="ARBA00004138"/>
    </source>
</evidence>
<comment type="subcellular location">
    <subcellularLocation>
        <location evidence="1">Cell projection</location>
        <location evidence="1">Cilium</location>
    </subcellularLocation>
</comment>
<dbReference type="OrthoDB" id="4899631at2759"/>
<keyword evidence="2" id="KW-0853">WD repeat</keyword>
<keyword evidence="3" id="KW-0677">Repeat</keyword>
<dbReference type="InterPro" id="IPR050630">
    <property type="entry name" value="WD_repeat_EMAP"/>
</dbReference>
<proteinExistence type="predicted"/>
<evidence type="ECO:0000313" key="8">
    <source>
        <dbReference type="Proteomes" id="UP000039865"/>
    </source>
</evidence>
<evidence type="ECO:0000313" key="7">
    <source>
        <dbReference type="EMBL" id="CDW89252.1"/>
    </source>
</evidence>
<gene>
    <name evidence="7" type="primary">Contig3837.g4104</name>
    <name evidence="7" type="ORF">STYLEM_18384</name>
</gene>
<dbReference type="PANTHER" id="PTHR13720">
    <property type="entry name" value="WD-40 REPEAT PROTEIN"/>
    <property type="match status" value="1"/>
</dbReference>
<evidence type="ECO:0000256" key="4">
    <source>
        <dbReference type="ARBA" id="ARBA00023273"/>
    </source>
</evidence>
<dbReference type="Proteomes" id="UP000039865">
    <property type="component" value="Unassembled WGS sequence"/>
</dbReference>
<dbReference type="SUPFAM" id="SSF50978">
    <property type="entry name" value="WD40 repeat-like"/>
    <property type="match status" value="1"/>
</dbReference>
<dbReference type="Pfam" id="PF00400">
    <property type="entry name" value="WD40"/>
    <property type="match status" value="2"/>
</dbReference>
<dbReference type="AlphaFoldDB" id="A0A078B7H4"/>
<dbReference type="InParanoid" id="A0A078B7H4"/>
<evidence type="ECO:0000256" key="3">
    <source>
        <dbReference type="ARBA" id="ARBA00022737"/>
    </source>
</evidence>
<dbReference type="GO" id="GO:0031514">
    <property type="term" value="C:motile cilium"/>
    <property type="evidence" value="ECO:0007669"/>
    <property type="project" value="TreeGrafter"/>
</dbReference>
<dbReference type="PANTHER" id="PTHR13720:SF13">
    <property type="entry name" value="CILIA- AND FLAGELLA-ASSOCIATED PROTEIN 251"/>
    <property type="match status" value="1"/>
</dbReference>
<evidence type="ECO:0000256" key="5">
    <source>
        <dbReference type="ARBA" id="ARBA00040994"/>
    </source>
</evidence>
<sequence length="979" mass="111139">MDDRSYQNSDGGQAMPSAGYYDGGQEQYQSPDGMYQNEDDMYGDELDGDEDRNDGLNALEIFYSAAHTGVLYDYSTKTQRLLQGHCNRITATTCSEDKRWIVTADGGDDSMLVVWDSISGTPIRTYLNPHPNGVKTIDISLDNNYLVTLGNDEPQTISLWDWTNEKEEGPIVSLQFKYTEEFQNQHWVKFNPSDPTEIASNGKERVLFLSWEQGVSTFQYYSPRIEKKDFSTKEKSEAHFTKTVFIPNKEMAVTGTNAGDILVWDRSLIIEGIGEQNEKRLIKIVTFNQNNATINILMTVHDEYLVCGNADGTIRFYDFHFKVVAWFEELNFSTIKGISFSKTDPKPSTDFQDNIEKTFKCSDFLVTDDSALVCKLWSSIFEEIDPQRKKGEMIFYGLKSAVAAIAVHPKRPILAIAGYEKFVLLWDYQKKGDPILNNYELFRKEETKEKDSKQHYFTTMVFTPEGDELLIGQTNGIIQVMDPNTGMYKKLSQPLKTTESVVSPITQMIMSNDGLYFATMDKNCCVCLFKKDHLQGDPSKPIEWQFNGKKKTHEVEITSIGFGESLDENEQLKLRLFSIGKDRRLFEYDVYNSSLKDLVVISCFKIEKESHPTACIWYPKVDTKEDLLLTVNDDYKMKIWNVSTKNSRRTCLGPTYGGEIVKLKRLDIDNNPDKFLIYSTKKKVIGLIKMALDGNPNKTMGLIAHPSEVVDICATRDGRYIFTCGGDDLAVNMWSVDVNPIDQAIAMGGEGIEPFINLIEGGRDGQTFQDMKDFFYYAMIRAKDENTTKTRKLNGTVPLDELPNLMRAMGYYPTQQEVDNMKDEVKFSNFAETGQHVNAVDLDTFIRLFVNHRPVYGIGKNNIQDAFQELINDDPGNNKERGFLSKDYLLSLLQQEGEPMTVQELQDCLHLLVGDGNFKTALAPEITSDDFAENVLGFEEVEEIEEDEGEMNAQQAAMMASYSQGLGGVHNEVIPEEDI</sequence>
<evidence type="ECO:0000256" key="6">
    <source>
        <dbReference type="SAM" id="MobiDB-lite"/>
    </source>
</evidence>
<name>A0A078B7H4_STYLE</name>
<protein>
    <recommendedName>
        <fullName evidence="5">Cilia- and flagella-associated protein 251</fullName>
    </recommendedName>
</protein>
<dbReference type="InterPro" id="IPR036322">
    <property type="entry name" value="WD40_repeat_dom_sf"/>
</dbReference>
<organism evidence="7 8">
    <name type="scientific">Stylonychia lemnae</name>
    <name type="common">Ciliate</name>
    <dbReference type="NCBI Taxonomy" id="5949"/>
    <lineage>
        <taxon>Eukaryota</taxon>
        <taxon>Sar</taxon>
        <taxon>Alveolata</taxon>
        <taxon>Ciliophora</taxon>
        <taxon>Intramacronucleata</taxon>
        <taxon>Spirotrichea</taxon>
        <taxon>Stichotrichia</taxon>
        <taxon>Sporadotrichida</taxon>
        <taxon>Oxytrichidae</taxon>
        <taxon>Stylonychinae</taxon>
        <taxon>Stylonychia</taxon>
    </lineage>
</organism>
<feature type="compositionally biased region" description="Polar residues" evidence="6">
    <location>
        <begin position="1"/>
        <end position="11"/>
    </location>
</feature>
<dbReference type="Gene3D" id="1.10.238.10">
    <property type="entry name" value="EF-hand"/>
    <property type="match status" value="1"/>
</dbReference>
<dbReference type="InterPro" id="IPR001680">
    <property type="entry name" value="WD40_rpt"/>
</dbReference>
<keyword evidence="8" id="KW-1185">Reference proteome</keyword>